<accession>A0ACC0UXW0</accession>
<evidence type="ECO:0000313" key="2">
    <source>
        <dbReference type="Proteomes" id="UP001163324"/>
    </source>
</evidence>
<name>A0ACC0UXW0_9HYPO</name>
<comment type="caution">
    <text evidence="1">The sequence shown here is derived from an EMBL/GenBank/DDBJ whole genome shotgun (WGS) entry which is preliminary data.</text>
</comment>
<protein>
    <submittedName>
        <fullName evidence="1">Uncharacterized protein</fullName>
    </submittedName>
</protein>
<sequence length="251" mass="27050">MSTPVRTPAASPAAEAVTESPGTWRHPRLNEITRRREKTTFTEKNVREAVFHFSGLVLLVAIQMVFKLKSISGIVPLSMRNFLGWILLALEFVCLTNVAIAIMPYFRTEDDLADIALTPAQRKLLGLPPTAAVPTPDAQFNTPPRYSRTPSISSVGSRGSFNSSPLSGRGSPLPQGGTPYSPIGSPLLQKGVNGRRLSFGSPNSFGLSTSSNPFAESGPPSPSPGKRTSVSLNSKWLYEKGRRSSTSTFAF</sequence>
<evidence type="ECO:0000313" key="1">
    <source>
        <dbReference type="EMBL" id="KAI9898363.1"/>
    </source>
</evidence>
<gene>
    <name evidence="1" type="ORF">N3K66_006723</name>
</gene>
<proteinExistence type="predicted"/>
<dbReference type="Proteomes" id="UP001163324">
    <property type="component" value="Chromosome 6"/>
</dbReference>
<organism evidence="1 2">
    <name type="scientific">Trichothecium roseum</name>
    <dbReference type="NCBI Taxonomy" id="47278"/>
    <lineage>
        <taxon>Eukaryota</taxon>
        <taxon>Fungi</taxon>
        <taxon>Dikarya</taxon>
        <taxon>Ascomycota</taxon>
        <taxon>Pezizomycotina</taxon>
        <taxon>Sordariomycetes</taxon>
        <taxon>Hypocreomycetidae</taxon>
        <taxon>Hypocreales</taxon>
        <taxon>Hypocreales incertae sedis</taxon>
        <taxon>Trichothecium</taxon>
    </lineage>
</organism>
<reference evidence="1" key="1">
    <citation type="submission" date="2022-10" db="EMBL/GenBank/DDBJ databases">
        <title>Complete Genome of Trichothecium roseum strain YXFP-22015, a Plant Pathogen Isolated from Citrus.</title>
        <authorList>
            <person name="Wang Y."/>
            <person name="Zhu L."/>
        </authorList>
    </citation>
    <scope>NUCLEOTIDE SEQUENCE</scope>
    <source>
        <strain evidence="1">YXFP-22015</strain>
    </source>
</reference>
<dbReference type="EMBL" id="CM047945">
    <property type="protein sequence ID" value="KAI9898363.1"/>
    <property type="molecule type" value="Genomic_DNA"/>
</dbReference>
<keyword evidence="2" id="KW-1185">Reference proteome</keyword>